<reference evidence="1" key="1">
    <citation type="journal article" date="2014" name="Nat. Genet.">
        <title>The genome of the stress-tolerant wild tomato species Solanum pennellii.</title>
        <authorList>
            <person name="Bolger A."/>
            <person name="Scossa F."/>
            <person name="Bolger M.E."/>
            <person name="Lanz C."/>
            <person name="Maumus F."/>
            <person name="Tohge T."/>
            <person name="Quesneville H."/>
            <person name="Alseekh S."/>
            <person name="Sorensen I."/>
            <person name="Lichtenstein G."/>
            <person name="Fich E.A."/>
            <person name="Conte M."/>
            <person name="Keller H."/>
            <person name="Schneeberger K."/>
            <person name="Schwacke R."/>
            <person name="Ofner I."/>
            <person name="Vrebalov J."/>
            <person name="Xu Y."/>
            <person name="Osorio S."/>
            <person name="Aflitos S.A."/>
            <person name="Schijlen E."/>
            <person name="Jimenez-Gomez J.M."/>
            <person name="Ryngajllo M."/>
            <person name="Kimura S."/>
            <person name="Kumar R."/>
            <person name="Koenig D."/>
            <person name="Headland L.R."/>
            <person name="Maloof J.N."/>
            <person name="Sinha N."/>
            <person name="van Ham R.C."/>
            <person name="Lankhorst R.K."/>
            <person name="Mao L."/>
            <person name="Vogel A."/>
            <person name="Arsova B."/>
            <person name="Panstruga R."/>
            <person name="Fei Z."/>
            <person name="Rose J.K."/>
            <person name="Zamir D."/>
            <person name="Carrari F."/>
            <person name="Giovannoni J.J."/>
            <person name="Weigel D."/>
            <person name="Usadel B."/>
            <person name="Fernie A.R."/>
        </authorList>
    </citation>
    <scope>NUCLEOTIDE SEQUENCE [LARGE SCALE GENOMIC DNA]</scope>
    <source>
        <strain evidence="1">cv. LA0716</strain>
    </source>
</reference>
<sequence length="290" mass="32640">MLKQKNRGPNPLLVLDEQSKKKSEARVFRLPWLPTLSLYQFVGPKIVNKQNCLYDSTRTTATRSAINRPQGVLCIMTAPGRPQPEVPSIDLEEYSASKTLIPFDRPDPLLRGPIKAGPQEETVGQFILAFKDPISWASAYKACESQVTQQCESGARIGCSIAASDKCKTPWWKSFTGSASNQDFAERARCEEREMEACLEAANGKCHEFAKQKCFPAFRDAWIGVKGLSPKVKKKELSRLISWVKLGENCQIADLWRLERPWLEFKAQLQVSYCKGSDILGSDDTQNYEN</sequence>
<accession>A0ABM1FP75</accession>
<dbReference type="RefSeq" id="XP_015059676.1">
    <property type="nucleotide sequence ID" value="XM_015204190.2"/>
</dbReference>
<gene>
    <name evidence="2" type="primary">LOC107005561</name>
</gene>
<proteinExistence type="predicted"/>
<protein>
    <submittedName>
        <fullName evidence="2">Uncharacterized protein LOC107005561</fullName>
    </submittedName>
</protein>
<dbReference type="GeneID" id="107005561"/>
<keyword evidence="1" id="KW-1185">Reference proteome</keyword>
<organism evidence="1 2">
    <name type="scientific">Solanum pennellii</name>
    <name type="common">Tomato</name>
    <name type="synonym">Lycopersicon pennellii</name>
    <dbReference type="NCBI Taxonomy" id="28526"/>
    <lineage>
        <taxon>Eukaryota</taxon>
        <taxon>Viridiplantae</taxon>
        <taxon>Streptophyta</taxon>
        <taxon>Embryophyta</taxon>
        <taxon>Tracheophyta</taxon>
        <taxon>Spermatophyta</taxon>
        <taxon>Magnoliopsida</taxon>
        <taxon>eudicotyledons</taxon>
        <taxon>Gunneridae</taxon>
        <taxon>Pentapetalae</taxon>
        <taxon>asterids</taxon>
        <taxon>lamiids</taxon>
        <taxon>Solanales</taxon>
        <taxon>Solanaceae</taxon>
        <taxon>Solanoideae</taxon>
        <taxon>Solaneae</taxon>
        <taxon>Solanum</taxon>
        <taxon>Solanum subgen. Lycopersicon</taxon>
    </lineage>
</organism>
<name>A0ABM1FP75_SOLPN</name>
<dbReference type="PANTHER" id="PTHR36773">
    <property type="entry name" value="EXPRESSED PROTEIN"/>
    <property type="match status" value="1"/>
</dbReference>
<dbReference type="Proteomes" id="UP000694930">
    <property type="component" value="Chromosome 12"/>
</dbReference>
<reference evidence="2" key="2">
    <citation type="submission" date="2025-08" db="UniProtKB">
        <authorList>
            <consortium name="RefSeq"/>
        </authorList>
    </citation>
    <scope>IDENTIFICATION</scope>
</reference>
<dbReference type="PANTHER" id="PTHR36773:SF1">
    <property type="entry name" value="EXPRESSED PROTEIN"/>
    <property type="match status" value="1"/>
</dbReference>
<evidence type="ECO:0000313" key="2">
    <source>
        <dbReference type="RefSeq" id="XP_015059676.1"/>
    </source>
</evidence>
<evidence type="ECO:0000313" key="1">
    <source>
        <dbReference type="Proteomes" id="UP000694930"/>
    </source>
</evidence>